<evidence type="ECO:0000256" key="4">
    <source>
        <dbReference type="ARBA" id="ARBA00022692"/>
    </source>
</evidence>
<keyword evidence="12" id="KW-0418">Kinase</keyword>
<dbReference type="EMBL" id="LWDX02049044">
    <property type="protein sequence ID" value="OEL20984.1"/>
    <property type="molecule type" value="Genomic_DNA"/>
</dbReference>
<dbReference type="STRING" id="888268.A0A1E5V7H6"/>
<evidence type="ECO:0000256" key="7">
    <source>
        <dbReference type="ARBA" id="ARBA00022989"/>
    </source>
</evidence>
<dbReference type="AlphaFoldDB" id="A0A1E5V7H6"/>
<dbReference type="SMART" id="SM00369">
    <property type="entry name" value="LRR_TYP"/>
    <property type="match status" value="4"/>
</dbReference>
<dbReference type="SUPFAM" id="SSF52058">
    <property type="entry name" value="L domain-like"/>
    <property type="match status" value="1"/>
</dbReference>
<reference evidence="12 13" key="1">
    <citation type="submission" date="2016-09" db="EMBL/GenBank/DDBJ databases">
        <title>The draft genome of Dichanthelium oligosanthes: A C3 panicoid grass species.</title>
        <authorList>
            <person name="Studer A.J."/>
            <person name="Schnable J.C."/>
            <person name="Brutnell T.P."/>
        </authorList>
    </citation>
    <scope>NUCLEOTIDE SEQUENCE [LARGE SCALE GENOMIC DNA]</scope>
    <source>
        <strain evidence="13">cv. Kellogg 1175</strain>
        <tissue evidence="12">Leaf</tissue>
    </source>
</reference>
<keyword evidence="6" id="KW-0677">Repeat</keyword>
<protein>
    <submittedName>
        <fullName evidence="12">Putative leucine-rich repeat receptor-like protein kinase</fullName>
    </submittedName>
</protein>
<keyword evidence="5 10" id="KW-0732">Signal</keyword>
<dbReference type="InterPro" id="IPR003591">
    <property type="entry name" value="Leu-rich_rpt_typical-subtyp"/>
</dbReference>
<evidence type="ECO:0000256" key="9">
    <source>
        <dbReference type="ARBA" id="ARBA00023180"/>
    </source>
</evidence>
<dbReference type="InterPro" id="IPR032675">
    <property type="entry name" value="LRR_dom_sf"/>
</dbReference>
<keyword evidence="12" id="KW-0808">Transferase</keyword>
<evidence type="ECO:0000256" key="10">
    <source>
        <dbReference type="SAM" id="SignalP"/>
    </source>
</evidence>
<feature type="non-terminal residue" evidence="12">
    <location>
        <position position="391"/>
    </location>
</feature>
<gene>
    <name evidence="12" type="ORF">BAE44_0017994</name>
</gene>
<dbReference type="Pfam" id="PF08263">
    <property type="entry name" value="LRRNT_2"/>
    <property type="match status" value="1"/>
</dbReference>
<dbReference type="PANTHER" id="PTHR48057">
    <property type="entry name" value="LEUCINE-RICH REPEAT SERINE/THREONINE-PROTEIN KINASE 1"/>
    <property type="match status" value="1"/>
</dbReference>
<evidence type="ECO:0000256" key="3">
    <source>
        <dbReference type="ARBA" id="ARBA00022614"/>
    </source>
</evidence>
<dbReference type="OrthoDB" id="678365at2759"/>
<dbReference type="InterPro" id="IPR052595">
    <property type="entry name" value="LRRC69/RLP"/>
</dbReference>
<dbReference type="FunFam" id="3.80.10.10:FF:000041">
    <property type="entry name" value="LRR receptor-like serine/threonine-protein kinase ERECTA"/>
    <property type="match status" value="1"/>
</dbReference>
<evidence type="ECO:0000256" key="8">
    <source>
        <dbReference type="ARBA" id="ARBA00023136"/>
    </source>
</evidence>
<name>A0A1E5V7H6_9POAL</name>
<evidence type="ECO:0000256" key="6">
    <source>
        <dbReference type="ARBA" id="ARBA00022737"/>
    </source>
</evidence>
<dbReference type="Pfam" id="PF00560">
    <property type="entry name" value="LRR_1"/>
    <property type="match status" value="6"/>
</dbReference>
<evidence type="ECO:0000256" key="1">
    <source>
        <dbReference type="ARBA" id="ARBA00004236"/>
    </source>
</evidence>
<dbReference type="FunFam" id="3.80.10.10:FF:000383">
    <property type="entry name" value="Leucine-rich repeat receptor protein kinase EMS1"/>
    <property type="match status" value="1"/>
</dbReference>
<dbReference type="InterPro" id="IPR001611">
    <property type="entry name" value="Leu-rich_rpt"/>
</dbReference>
<dbReference type="Gene3D" id="3.80.10.10">
    <property type="entry name" value="Ribonuclease Inhibitor"/>
    <property type="match status" value="3"/>
</dbReference>
<dbReference type="Proteomes" id="UP000095767">
    <property type="component" value="Unassembled WGS sequence"/>
</dbReference>
<keyword evidence="7" id="KW-1133">Transmembrane helix</keyword>
<dbReference type="FunFam" id="3.80.10.10:FF:000400">
    <property type="entry name" value="Nuclear pore complex protein NUP107"/>
    <property type="match status" value="1"/>
</dbReference>
<keyword evidence="13" id="KW-1185">Reference proteome</keyword>
<proteinExistence type="predicted"/>
<keyword evidence="3" id="KW-0433">Leucine-rich repeat</keyword>
<evidence type="ECO:0000313" key="13">
    <source>
        <dbReference type="Proteomes" id="UP000095767"/>
    </source>
</evidence>
<feature type="domain" description="Leucine-rich repeat-containing N-terminal plant-type" evidence="11">
    <location>
        <begin position="34"/>
        <end position="75"/>
    </location>
</feature>
<evidence type="ECO:0000256" key="2">
    <source>
        <dbReference type="ARBA" id="ARBA00022475"/>
    </source>
</evidence>
<feature type="chain" id="PRO_5009187840" evidence="10">
    <location>
        <begin position="21"/>
        <end position="391"/>
    </location>
</feature>
<keyword evidence="4" id="KW-0812">Transmembrane</keyword>
<comment type="caution">
    <text evidence="12">The sequence shown here is derived from an EMBL/GenBank/DDBJ whole genome shotgun (WGS) entry which is preliminary data.</text>
</comment>
<keyword evidence="8" id="KW-0472">Membrane</keyword>
<dbReference type="GO" id="GO:0016301">
    <property type="term" value="F:kinase activity"/>
    <property type="evidence" value="ECO:0007669"/>
    <property type="project" value="UniProtKB-KW"/>
</dbReference>
<evidence type="ECO:0000313" key="12">
    <source>
        <dbReference type="EMBL" id="OEL20984.1"/>
    </source>
</evidence>
<keyword evidence="9" id="KW-0325">Glycoprotein</keyword>
<organism evidence="12 13">
    <name type="scientific">Dichanthelium oligosanthes</name>
    <dbReference type="NCBI Taxonomy" id="888268"/>
    <lineage>
        <taxon>Eukaryota</taxon>
        <taxon>Viridiplantae</taxon>
        <taxon>Streptophyta</taxon>
        <taxon>Embryophyta</taxon>
        <taxon>Tracheophyta</taxon>
        <taxon>Spermatophyta</taxon>
        <taxon>Magnoliopsida</taxon>
        <taxon>Liliopsida</taxon>
        <taxon>Poales</taxon>
        <taxon>Poaceae</taxon>
        <taxon>PACMAD clade</taxon>
        <taxon>Panicoideae</taxon>
        <taxon>Panicodae</taxon>
        <taxon>Paniceae</taxon>
        <taxon>Dichantheliinae</taxon>
        <taxon>Dichanthelium</taxon>
    </lineage>
</organism>
<feature type="signal peptide" evidence="10">
    <location>
        <begin position="1"/>
        <end position="20"/>
    </location>
</feature>
<dbReference type="InterPro" id="IPR013210">
    <property type="entry name" value="LRR_N_plant-typ"/>
</dbReference>
<keyword evidence="12" id="KW-0675">Receptor</keyword>
<dbReference type="PANTHER" id="PTHR48057:SF7">
    <property type="entry name" value="LEUCINE-RICH REPEAT SERINE_THREONINE-PROTEIN KINASE 1"/>
    <property type="match status" value="1"/>
</dbReference>
<evidence type="ECO:0000256" key="5">
    <source>
        <dbReference type="ARBA" id="ARBA00022729"/>
    </source>
</evidence>
<accession>A0A1E5V7H6</accession>
<comment type="subcellular location">
    <subcellularLocation>
        <location evidence="1">Cell membrane</location>
    </subcellularLocation>
</comment>
<keyword evidence="2" id="KW-1003">Cell membrane</keyword>
<dbReference type="GO" id="GO:0005886">
    <property type="term" value="C:plasma membrane"/>
    <property type="evidence" value="ECO:0007669"/>
    <property type="project" value="UniProtKB-SubCell"/>
</dbReference>
<evidence type="ECO:0000259" key="11">
    <source>
        <dbReference type="Pfam" id="PF08263"/>
    </source>
</evidence>
<sequence length="391" mass="42019">MMHLHLQGLLLLSCISLLLGAVIPAALAAGGHREAEALLRWKASLAGAEVPLSSWSLEATNSTSSPCNWAFVGCSSTGDMTMLNITNASIKGTLAGLDFSAFPRLETLILGQNDLYGTIPEGIGNLTNLASLRMYGQRLTGPIPRSIGQLKQLTVLQLAYLELNGSIPGEVGNLTSLEEMLLAGNSLTGLIPPAIGRLEKLSSLDLSFNNLKGSIPSEIGNMTNLQTMGLESNYFEGELPDTLSRLQKLGAIYVSDNQLRGRITQQLGSNNSNLNAVVIASNNFSGMLAGPICTLLLLVANNNRFASLQDLNFQNCTSLQKLDLARNKIHGDLNEWLGKLTKQLELTHLYLDENNITGEIPPMLGNMTSLWFLNLGHNQLTGAIPPELGKM</sequence>